<evidence type="ECO:0000256" key="1">
    <source>
        <dbReference type="SAM" id="SignalP"/>
    </source>
</evidence>
<feature type="signal peptide" evidence="1">
    <location>
        <begin position="1"/>
        <end position="23"/>
    </location>
</feature>
<sequence>MMTGKTKTALQCGLLSLAGVVSALPVSANPAEWLKSSGDFATLHRDASEVTFFVNNVYPMGGNCGVGIAFNKTNRHERYYRELQAQIKVESTHLTSSGAYELHPSSISRHSILYPFNYASSRHYDTHVTISTKDGNTFGELFKAMSVYYDIHVLVSAVSCEQL</sequence>
<accession>A0A1S1N0P0</accession>
<gene>
    <name evidence="2" type="ORF">BIW53_19655</name>
</gene>
<protein>
    <recommendedName>
        <fullName evidence="4">Secreted protein</fullName>
    </recommendedName>
</protein>
<evidence type="ECO:0000313" key="3">
    <source>
        <dbReference type="Proteomes" id="UP000180253"/>
    </source>
</evidence>
<name>A0A1S1N0P0_9GAMM</name>
<keyword evidence="1" id="KW-0732">Signal</keyword>
<dbReference type="Proteomes" id="UP000180253">
    <property type="component" value="Unassembled WGS sequence"/>
</dbReference>
<reference evidence="2 3" key="1">
    <citation type="submission" date="2016-10" db="EMBL/GenBank/DDBJ databases">
        <title>Pseudoalteromonas amylolytica sp. nov., isolated from the surface seawater.</title>
        <authorList>
            <person name="Wu Y.-H."/>
            <person name="Cheng H."/>
            <person name="Jin X.-B."/>
            <person name="Wang C.-S."/>
            <person name="Xu X.-W."/>
        </authorList>
    </citation>
    <scope>NUCLEOTIDE SEQUENCE [LARGE SCALE GENOMIC DNA]</scope>
    <source>
        <strain evidence="2 3">JCM 12483</strain>
    </source>
</reference>
<dbReference type="EMBL" id="MNAN01000037">
    <property type="protein sequence ID" value="OHU93559.1"/>
    <property type="molecule type" value="Genomic_DNA"/>
</dbReference>
<feature type="chain" id="PRO_5010258471" description="Secreted protein" evidence="1">
    <location>
        <begin position="24"/>
        <end position="163"/>
    </location>
</feature>
<proteinExistence type="predicted"/>
<organism evidence="2 3">
    <name type="scientific">Pseudoalteromonas byunsanensis</name>
    <dbReference type="NCBI Taxonomy" id="327939"/>
    <lineage>
        <taxon>Bacteria</taxon>
        <taxon>Pseudomonadati</taxon>
        <taxon>Pseudomonadota</taxon>
        <taxon>Gammaproteobacteria</taxon>
        <taxon>Alteromonadales</taxon>
        <taxon>Pseudoalteromonadaceae</taxon>
        <taxon>Pseudoalteromonas</taxon>
    </lineage>
</organism>
<dbReference type="OrthoDB" id="6288930at2"/>
<dbReference type="RefSeq" id="WP_070993715.1">
    <property type="nucleotide sequence ID" value="NZ_CBCSHD010000006.1"/>
</dbReference>
<dbReference type="AlphaFoldDB" id="A0A1S1N0P0"/>
<comment type="caution">
    <text evidence="2">The sequence shown here is derived from an EMBL/GenBank/DDBJ whole genome shotgun (WGS) entry which is preliminary data.</text>
</comment>
<evidence type="ECO:0008006" key="4">
    <source>
        <dbReference type="Google" id="ProtNLM"/>
    </source>
</evidence>
<keyword evidence="3" id="KW-1185">Reference proteome</keyword>
<evidence type="ECO:0000313" key="2">
    <source>
        <dbReference type="EMBL" id="OHU93559.1"/>
    </source>
</evidence>